<name>A0ACC0WC16_9STRA</name>
<protein>
    <submittedName>
        <fullName evidence="1">Uncharacterized protein</fullName>
    </submittedName>
</protein>
<accession>A0ACC0WC16</accession>
<evidence type="ECO:0000313" key="1">
    <source>
        <dbReference type="EMBL" id="KAI9916329.1"/>
    </source>
</evidence>
<proteinExistence type="predicted"/>
<sequence>MNRALETVFPTFLAILRPAAIILIQSSFIILHVKAGFLQVEFCLYKGHETIEDGRVILFFGPGSDPEPRFDAFDLETPRLLFANDDKNMQMGDSIECEITAFTTPETLSIDSPCYRYLPELIHGNTRTIPTPIHEWEMSTAYRSE</sequence>
<reference evidence="1 2" key="1">
    <citation type="journal article" date="2022" name="bioRxiv">
        <title>The genome of the oomycete Peronosclerospora sorghi, a cosmopolitan pathogen of maize and sorghum, is inflated with dispersed pseudogenes.</title>
        <authorList>
            <person name="Fletcher K."/>
            <person name="Martin F."/>
            <person name="Isakeit T."/>
            <person name="Cavanaugh K."/>
            <person name="Magill C."/>
            <person name="Michelmore R."/>
        </authorList>
    </citation>
    <scope>NUCLEOTIDE SEQUENCE [LARGE SCALE GENOMIC DNA]</scope>
    <source>
        <strain evidence="1">P6</strain>
    </source>
</reference>
<organism evidence="1 2">
    <name type="scientific">Peronosclerospora sorghi</name>
    <dbReference type="NCBI Taxonomy" id="230839"/>
    <lineage>
        <taxon>Eukaryota</taxon>
        <taxon>Sar</taxon>
        <taxon>Stramenopiles</taxon>
        <taxon>Oomycota</taxon>
        <taxon>Peronosporomycetes</taxon>
        <taxon>Peronosporales</taxon>
        <taxon>Peronosporaceae</taxon>
        <taxon>Peronosclerospora</taxon>
    </lineage>
</organism>
<gene>
    <name evidence="1" type="ORF">PsorP6_017970</name>
</gene>
<comment type="caution">
    <text evidence="1">The sequence shown here is derived from an EMBL/GenBank/DDBJ whole genome shotgun (WGS) entry which is preliminary data.</text>
</comment>
<dbReference type="EMBL" id="CM047581">
    <property type="protein sequence ID" value="KAI9916329.1"/>
    <property type="molecule type" value="Genomic_DNA"/>
</dbReference>
<keyword evidence="2" id="KW-1185">Reference proteome</keyword>
<dbReference type="Proteomes" id="UP001163321">
    <property type="component" value="Chromosome 2"/>
</dbReference>
<evidence type="ECO:0000313" key="2">
    <source>
        <dbReference type="Proteomes" id="UP001163321"/>
    </source>
</evidence>